<reference evidence="2 3" key="1">
    <citation type="journal article" date="2019" name="Int. J. Syst. Evol. Microbiol.">
        <title>The Global Catalogue of Microorganisms (GCM) 10K type strain sequencing project: providing services to taxonomists for standard genome sequencing and annotation.</title>
        <authorList>
            <consortium name="The Broad Institute Genomics Platform"/>
            <consortium name="The Broad Institute Genome Sequencing Center for Infectious Disease"/>
            <person name="Wu L."/>
            <person name="Ma J."/>
        </authorList>
    </citation>
    <scope>NUCLEOTIDE SEQUENCE [LARGE SCALE GENOMIC DNA]</scope>
    <source>
        <strain evidence="2 3">JCM 10696</strain>
    </source>
</reference>
<feature type="region of interest" description="Disordered" evidence="1">
    <location>
        <begin position="28"/>
        <end position="51"/>
    </location>
</feature>
<comment type="caution">
    <text evidence="2">The sequence shown here is derived from an EMBL/GenBank/DDBJ whole genome shotgun (WGS) entry which is preliminary data.</text>
</comment>
<evidence type="ECO:0000313" key="2">
    <source>
        <dbReference type="EMBL" id="GAA0955212.1"/>
    </source>
</evidence>
<gene>
    <name evidence="2" type="ORF">GCM10009550_39610</name>
</gene>
<protein>
    <submittedName>
        <fullName evidence="2">Uncharacterized protein</fullName>
    </submittedName>
</protein>
<organism evidence="2 3">
    <name type="scientific">Actinocorallia libanotica</name>
    <dbReference type="NCBI Taxonomy" id="46162"/>
    <lineage>
        <taxon>Bacteria</taxon>
        <taxon>Bacillati</taxon>
        <taxon>Actinomycetota</taxon>
        <taxon>Actinomycetes</taxon>
        <taxon>Streptosporangiales</taxon>
        <taxon>Thermomonosporaceae</taxon>
        <taxon>Actinocorallia</taxon>
    </lineage>
</organism>
<keyword evidence="3" id="KW-1185">Reference proteome</keyword>
<evidence type="ECO:0000256" key="1">
    <source>
        <dbReference type="SAM" id="MobiDB-lite"/>
    </source>
</evidence>
<proteinExistence type="predicted"/>
<sequence>MAWSTFSLVLTVGALLVPVVLTAALRPARPARARRRGEPGGLRARDAPRGG</sequence>
<dbReference type="EMBL" id="BAAAHH010000016">
    <property type="protein sequence ID" value="GAA0955212.1"/>
    <property type="molecule type" value="Genomic_DNA"/>
</dbReference>
<evidence type="ECO:0000313" key="3">
    <source>
        <dbReference type="Proteomes" id="UP001500665"/>
    </source>
</evidence>
<dbReference type="RefSeq" id="WP_344242342.1">
    <property type="nucleotide sequence ID" value="NZ_BAAAHH010000016.1"/>
</dbReference>
<name>A0ABN1RD98_9ACTN</name>
<dbReference type="Proteomes" id="UP001500665">
    <property type="component" value="Unassembled WGS sequence"/>
</dbReference>
<accession>A0ABN1RD98</accession>